<dbReference type="PANTHER" id="PTHR14021">
    <property type="entry name" value="IRON-SULFUR CLUSTER CO-CHAPERONE PROTEIN HSCB"/>
    <property type="match status" value="1"/>
</dbReference>
<dbReference type="AlphaFoldDB" id="A6GIR1"/>
<dbReference type="Gene3D" id="1.20.1280.20">
    <property type="entry name" value="HscB, C-terminal domain"/>
    <property type="match status" value="1"/>
</dbReference>
<dbReference type="eggNOG" id="COG1076">
    <property type="taxonomic scope" value="Bacteria"/>
</dbReference>
<dbReference type="InterPro" id="IPR001623">
    <property type="entry name" value="DnaJ_domain"/>
</dbReference>
<dbReference type="GO" id="GO:0001671">
    <property type="term" value="F:ATPase activator activity"/>
    <property type="evidence" value="ECO:0007669"/>
    <property type="project" value="InterPro"/>
</dbReference>
<dbReference type="Pfam" id="PF07743">
    <property type="entry name" value="HSCB_C"/>
    <property type="match status" value="1"/>
</dbReference>
<comment type="similarity">
    <text evidence="1">Belongs to the HscB family.</text>
</comment>
<dbReference type="Proteomes" id="UP000005801">
    <property type="component" value="Unassembled WGS sequence"/>
</dbReference>
<evidence type="ECO:0000256" key="1">
    <source>
        <dbReference type="ARBA" id="ARBA00010476"/>
    </source>
</evidence>
<feature type="domain" description="J" evidence="4">
    <location>
        <begin position="20"/>
        <end position="92"/>
    </location>
</feature>
<dbReference type="GO" id="GO:0044571">
    <property type="term" value="P:[2Fe-2S] cluster assembly"/>
    <property type="evidence" value="ECO:0007669"/>
    <property type="project" value="InterPro"/>
</dbReference>
<comment type="caution">
    <text evidence="5">The sequence shown here is derived from an EMBL/GenBank/DDBJ whole genome shotgun (WGS) entry which is preliminary data.</text>
</comment>
<dbReference type="InterPro" id="IPR009073">
    <property type="entry name" value="HscB_oligo_C"/>
</dbReference>
<dbReference type="OrthoDB" id="5513657at2"/>
<proteinExistence type="inferred from homology"/>
<evidence type="ECO:0000259" key="4">
    <source>
        <dbReference type="PROSITE" id="PS50076"/>
    </source>
</evidence>
<reference evidence="5 6" key="1">
    <citation type="submission" date="2007-06" db="EMBL/GenBank/DDBJ databases">
        <authorList>
            <person name="Shimkets L."/>
            <person name="Ferriera S."/>
            <person name="Johnson J."/>
            <person name="Kravitz S."/>
            <person name="Beeson K."/>
            <person name="Sutton G."/>
            <person name="Rogers Y.-H."/>
            <person name="Friedman R."/>
            <person name="Frazier M."/>
            <person name="Venter J.C."/>
        </authorList>
    </citation>
    <scope>NUCLEOTIDE SEQUENCE [LARGE SCALE GENOMIC DNA]</scope>
    <source>
        <strain evidence="5 6">SIR-1</strain>
    </source>
</reference>
<dbReference type="RefSeq" id="WP_006976597.1">
    <property type="nucleotide sequence ID" value="NZ_ABCS01000141.1"/>
</dbReference>
<protein>
    <submittedName>
        <fullName evidence="5">Co-chaperone HscB</fullName>
    </submittedName>
</protein>
<name>A6GIR1_9BACT</name>
<dbReference type="PROSITE" id="PS50076">
    <property type="entry name" value="DNAJ_2"/>
    <property type="match status" value="1"/>
</dbReference>
<evidence type="ECO:0000313" key="6">
    <source>
        <dbReference type="Proteomes" id="UP000005801"/>
    </source>
</evidence>
<evidence type="ECO:0000256" key="3">
    <source>
        <dbReference type="ARBA" id="ARBA00025596"/>
    </source>
</evidence>
<dbReference type="InterPro" id="IPR036386">
    <property type="entry name" value="HscB_C_sf"/>
</dbReference>
<accession>A6GIR1</accession>
<sequence>MAAENPSPSEALPPFDPDLDHFARLGLRPGYAVDRDAVEAAYLERSKVVHPDRFATAGSGTRRAALEHSSALNEAYRVVRDRVLRAEYLVKLGGTDLDSSDPEGGAPKPEQAFLIDMIERRDAIDEGGVDLDDLRDSVEDELEAALASAVAGLDAGDHASAAAALVRRRYLDRFLAEIDDAIG</sequence>
<dbReference type="SUPFAM" id="SSF47144">
    <property type="entry name" value="HSC20 (HSCB), C-terminal oligomerisation domain"/>
    <property type="match status" value="1"/>
</dbReference>
<dbReference type="PANTHER" id="PTHR14021:SF15">
    <property type="entry name" value="IRON-SULFUR CLUSTER CO-CHAPERONE PROTEIN HSCB"/>
    <property type="match status" value="1"/>
</dbReference>
<dbReference type="GO" id="GO:0051259">
    <property type="term" value="P:protein complex oligomerization"/>
    <property type="evidence" value="ECO:0007669"/>
    <property type="project" value="InterPro"/>
</dbReference>
<keyword evidence="6" id="KW-1185">Reference proteome</keyword>
<dbReference type="SMART" id="SM00271">
    <property type="entry name" value="DnaJ"/>
    <property type="match status" value="1"/>
</dbReference>
<dbReference type="Gene3D" id="1.10.287.110">
    <property type="entry name" value="DnaJ domain"/>
    <property type="match status" value="1"/>
</dbReference>
<dbReference type="InterPro" id="IPR004640">
    <property type="entry name" value="HscB"/>
</dbReference>
<comment type="function">
    <text evidence="3">Co-chaperone involved in the maturation of iron-sulfur cluster-containing proteins. Seems to help targeting proteins to be folded toward HscA.</text>
</comment>
<gene>
    <name evidence="5" type="ORF">PPSIR1_41149</name>
</gene>
<evidence type="ECO:0000313" key="5">
    <source>
        <dbReference type="EMBL" id="EDM74249.1"/>
    </source>
</evidence>
<dbReference type="EMBL" id="ABCS01000141">
    <property type="protein sequence ID" value="EDM74249.1"/>
    <property type="molecule type" value="Genomic_DNA"/>
</dbReference>
<dbReference type="NCBIfam" id="TIGR00714">
    <property type="entry name" value="hscB"/>
    <property type="match status" value="1"/>
</dbReference>
<keyword evidence="2" id="KW-0143">Chaperone</keyword>
<dbReference type="STRING" id="391625.PPSIR1_41149"/>
<dbReference type="SUPFAM" id="SSF46565">
    <property type="entry name" value="Chaperone J-domain"/>
    <property type="match status" value="1"/>
</dbReference>
<organism evidence="5 6">
    <name type="scientific">Plesiocystis pacifica SIR-1</name>
    <dbReference type="NCBI Taxonomy" id="391625"/>
    <lineage>
        <taxon>Bacteria</taxon>
        <taxon>Pseudomonadati</taxon>
        <taxon>Myxococcota</taxon>
        <taxon>Polyangia</taxon>
        <taxon>Nannocystales</taxon>
        <taxon>Nannocystaceae</taxon>
        <taxon>Plesiocystis</taxon>
    </lineage>
</organism>
<dbReference type="GO" id="GO:0051087">
    <property type="term" value="F:protein-folding chaperone binding"/>
    <property type="evidence" value="ECO:0007669"/>
    <property type="project" value="InterPro"/>
</dbReference>
<evidence type="ECO:0000256" key="2">
    <source>
        <dbReference type="ARBA" id="ARBA00023186"/>
    </source>
</evidence>
<dbReference type="InterPro" id="IPR036869">
    <property type="entry name" value="J_dom_sf"/>
</dbReference>